<gene>
    <name evidence="11" type="ORF">ECRASSUSDP1_LOCUS21665</name>
</gene>
<dbReference type="GO" id="GO:0032541">
    <property type="term" value="C:cortical endoplasmic reticulum"/>
    <property type="evidence" value="ECO:0007669"/>
    <property type="project" value="TreeGrafter"/>
</dbReference>
<dbReference type="GO" id="GO:0005789">
    <property type="term" value="C:endoplasmic reticulum membrane"/>
    <property type="evidence" value="ECO:0007669"/>
    <property type="project" value="UniProtKB-SubCell"/>
</dbReference>
<keyword evidence="9" id="KW-0472">Membrane</keyword>
<comment type="caution">
    <text evidence="11">The sequence shown here is derived from an EMBL/GenBank/DDBJ whole genome shotgun (WGS) entry which is preliminary data.</text>
</comment>
<comment type="subcellular location">
    <subcellularLocation>
        <location evidence="1 10">Endoplasmic reticulum membrane</location>
        <topology evidence="1 10">Multi-pass membrane protein</topology>
    </subcellularLocation>
</comment>
<dbReference type="GO" id="GO:0097036">
    <property type="term" value="P:regulation of plasma membrane sterol distribution"/>
    <property type="evidence" value="ECO:0007669"/>
    <property type="project" value="UniProtKB-UniRule"/>
</dbReference>
<evidence type="ECO:0000256" key="6">
    <source>
        <dbReference type="ARBA" id="ARBA00022989"/>
    </source>
</evidence>
<keyword evidence="12" id="KW-1185">Reference proteome</keyword>
<organism evidence="11 12">
    <name type="scientific">Euplotes crassus</name>
    <dbReference type="NCBI Taxonomy" id="5936"/>
    <lineage>
        <taxon>Eukaryota</taxon>
        <taxon>Sar</taxon>
        <taxon>Alveolata</taxon>
        <taxon>Ciliophora</taxon>
        <taxon>Intramacronucleata</taxon>
        <taxon>Spirotrichea</taxon>
        <taxon>Hypotrichia</taxon>
        <taxon>Euplotida</taxon>
        <taxon>Euplotidae</taxon>
        <taxon>Moneuplotes</taxon>
    </lineage>
</organism>
<dbReference type="GO" id="GO:0006665">
    <property type="term" value="P:sphingolipid metabolic process"/>
    <property type="evidence" value="ECO:0007669"/>
    <property type="project" value="UniProtKB-UniRule"/>
</dbReference>
<evidence type="ECO:0000256" key="7">
    <source>
        <dbReference type="ARBA" id="ARBA00023055"/>
    </source>
</evidence>
<comment type="function">
    <text evidence="10">Mediator of sterol homeostasis involved in sterol uptake, trafficking and distribution into membranes.</text>
</comment>
<keyword evidence="7 10" id="KW-0445">Lipid transport</keyword>
<dbReference type="Proteomes" id="UP001295684">
    <property type="component" value="Unassembled WGS sequence"/>
</dbReference>
<dbReference type="EMBL" id="CAMPGE010022172">
    <property type="protein sequence ID" value="CAI2380233.1"/>
    <property type="molecule type" value="Genomic_DNA"/>
</dbReference>
<evidence type="ECO:0000256" key="3">
    <source>
        <dbReference type="ARBA" id="ARBA00022448"/>
    </source>
</evidence>
<dbReference type="PANTHER" id="PTHR14467:SF0">
    <property type="entry name" value="PROTEIN ARV1"/>
    <property type="match status" value="1"/>
</dbReference>
<reference evidence="11" key="1">
    <citation type="submission" date="2023-07" db="EMBL/GenBank/DDBJ databases">
        <authorList>
            <consortium name="AG Swart"/>
            <person name="Singh M."/>
            <person name="Singh A."/>
            <person name="Seah K."/>
            <person name="Emmerich C."/>
        </authorList>
    </citation>
    <scope>NUCLEOTIDE SEQUENCE</scope>
    <source>
        <strain evidence="11">DP1</strain>
    </source>
</reference>
<dbReference type="PANTHER" id="PTHR14467">
    <property type="entry name" value="ARV1"/>
    <property type="match status" value="1"/>
</dbReference>
<evidence type="ECO:0000256" key="9">
    <source>
        <dbReference type="ARBA" id="ARBA00023136"/>
    </source>
</evidence>
<name>A0AAD1XVM1_EUPCR</name>
<keyword evidence="3 10" id="KW-0813">Transport</keyword>
<dbReference type="Pfam" id="PF04161">
    <property type="entry name" value="Arv1"/>
    <property type="match status" value="1"/>
</dbReference>
<keyword evidence="6" id="KW-1133">Transmembrane helix</keyword>
<keyword evidence="10" id="KW-0746">Sphingolipid metabolism</keyword>
<accession>A0AAD1XVM1</accession>
<protein>
    <recommendedName>
        <fullName evidence="10">Protein ARV</fullName>
    </recommendedName>
</protein>
<proteinExistence type="inferred from homology"/>
<dbReference type="GO" id="GO:0016125">
    <property type="term" value="P:sterol metabolic process"/>
    <property type="evidence" value="ECO:0007669"/>
    <property type="project" value="UniProtKB-UniRule"/>
</dbReference>
<dbReference type="InterPro" id="IPR007290">
    <property type="entry name" value="Arv1"/>
</dbReference>
<evidence type="ECO:0000256" key="4">
    <source>
        <dbReference type="ARBA" id="ARBA00022692"/>
    </source>
</evidence>
<evidence type="ECO:0000313" key="12">
    <source>
        <dbReference type="Proteomes" id="UP001295684"/>
    </source>
</evidence>
<evidence type="ECO:0000256" key="1">
    <source>
        <dbReference type="ARBA" id="ARBA00004477"/>
    </source>
</evidence>
<dbReference type="GO" id="GO:0005794">
    <property type="term" value="C:Golgi apparatus"/>
    <property type="evidence" value="ECO:0007669"/>
    <property type="project" value="TreeGrafter"/>
</dbReference>
<dbReference type="AlphaFoldDB" id="A0AAD1XVM1"/>
<keyword evidence="4" id="KW-0812">Transmembrane</keyword>
<comment type="similarity">
    <text evidence="2 10">Belongs to the ARV1 family.</text>
</comment>
<evidence type="ECO:0000256" key="8">
    <source>
        <dbReference type="ARBA" id="ARBA00023098"/>
    </source>
</evidence>
<comment type="function">
    <text evidence="10">Regulates also the sphingolipid metabolism.</text>
</comment>
<evidence type="ECO:0000256" key="2">
    <source>
        <dbReference type="ARBA" id="ARBA00009187"/>
    </source>
</evidence>
<sequence>MPKCIHCLEEVEKLWIKNKYELYILQKCDKCGEIADKYIEYTFFLVLMNLILVDIPAYRHCLYNRWVNDDQNEA</sequence>
<keyword evidence="5 10" id="KW-0256">Endoplasmic reticulum</keyword>
<keyword evidence="8 10" id="KW-0443">Lipid metabolism</keyword>
<evidence type="ECO:0000256" key="5">
    <source>
        <dbReference type="ARBA" id="ARBA00022824"/>
    </source>
</evidence>
<evidence type="ECO:0000256" key="10">
    <source>
        <dbReference type="RuleBase" id="RU368065"/>
    </source>
</evidence>
<evidence type="ECO:0000313" key="11">
    <source>
        <dbReference type="EMBL" id="CAI2380233.1"/>
    </source>
</evidence>
<dbReference type="GO" id="GO:0032366">
    <property type="term" value="P:intracellular sterol transport"/>
    <property type="evidence" value="ECO:0007669"/>
    <property type="project" value="UniProtKB-UniRule"/>
</dbReference>